<dbReference type="GO" id="GO:0005524">
    <property type="term" value="F:ATP binding"/>
    <property type="evidence" value="ECO:0007669"/>
    <property type="project" value="UniProtKB-KW"/>
</dbReference>
<dbReference type="InterPro" id="IPR001048">
    <property type="entry name" value="Asp/Glu/Uridylate_kinase"/>
</dbReference>
<keyword evidence="7 11" id="KW-0418">Kinase</keyword>
<comment type="pathway">
    <text evidence="2 11">Pyrimidine metabolism; CTP biosynthesis via de novo pathway; UDP from UMP (UMPK route): step 1/1.</text>
</comment>
<dbReference type="InterPro" id="IPR011817">
    <property type="entry name" value="Uridylate_kinase"/>
</dbReference>
<keyword evidence="9 11" id="KW-0665">Pyrimidine biosynthesis</keyword>
<evidence type="ECO:0000313" key="13">
    <source>
        <dbReference type="EMBL" id="NDY94942.1"/>
    </source>
</evidence>
<evidence type="ECO:0000313" key="14">
    <source>
        <dbReference type="Proteomes" id="UP000484885"/>
    </source>
</evidence>
<feature type="binding site" evidence="11">
    <location>
        <position position="64"/>
    </location>
    <ligand>
        <name>UMP</name>
        <dbReference type="ChEBI" id="CHEBI:57865"/>
    </ligand>
</feature>
<evidence type="ECO:0000256" key="6">
    <source>
        <dbReference type="ARBA" id="ARBA00022741"/>
    </source>
</evidence>
<evidence type="ECO:0000256" key="10">
    <source>
        <dbReference type="ARBA" id="ARBA00047767"/>
    </source>
</evidence>
<dbReference type="RefSeq" id="WP_164210354.1">
    <property type="nucleotide sequence ID" value="NZ_JAAGSC010000034.1"/>
</dbReference>
<evidence type="ECO:0000256" key="4">
    <source>
        <dbReference type="ARBA" id="ARBA00022490"/>
    </source>
</evidence>
<dbReference type="InterPro" id="IPR036393">
    <property type="entry name" value="AceGlu_kinase-like_sf"/>
</dbReference>
<keyword evidence="14" id="KW-1185">Reference proteome</keyword>
<dbReference type="EMBL" id="JAAGSC010000034">
    <property type="protein sequence ID" value="NDY94942.1"/>
    <property type="molecule type" value="Genomic_DNA"/>
</dbReference>
<evidence type="ECO:0000256" key="5">
    <source>
        <dbReference type="ARBA" id="ARBA00022679"/>
    </source>
</evidence>
<evidence type="ECO:0000256" key="11">
    <source>
        <dbReference type="HAMAP-Rule" id="MF_01220"/>
    </source>
</evidence>
<keyword evidence="6 11" id="KW-0547">Nucleotide-binding</keyword>
<dbReference type="FunFam" id="3.40.1160.10:FF:000001">
    <property type="entry name" value="Uridylate kinase"/>
    <property type="match status" value="1"/>
</dbReference>
<dbReference type="Pfam" id="PF00696">
    <property type="entry name" value="AA_kinase"/>
    <property type="match status" value="1"/>
</dbReference>
<feature type="binding site" evidence="11">
    <location>
        <position position="65"/>
    </location>
    <ligand>
        <name>ATP</name>
        <dbReference type="ChEBI" id="CHEBI:30616"/>
    </ligand>
</feature>
<dbReference type="HAMAP" id="MF_01220_B">
    <property type="entry name" value="PyrH_B"/>
    <property type="match status" value="1"/>
</dbReference>
<feature type="binding site" evidence="11">
    <location>
        <begin position="145"/>
        <end position="152"/>
    </location>
    <ligand>
        <name>UMP</name>
        <dbReference type="ChEBI" id="CHEBI:57865"/>
    </ligand>
</feature>
<dbReference type="Gene3D" id="3.40.1160.10">
    <property type="entry name" value="Acetylglutamate kinase-like"/>
    <property type="match status" value="1"/>
</dbReference>
<keyword evidence="4 11" id="KW-0963">Cytoplasm</keyword>
<dbReference type="GO" id="GO:0033862">
    <property type="term" value="F:UMP kinase activity"/>
    <property type="evidence" value="ECO:0007669"/>
    <property type="project" value="UniProtKB-EC"/>
</dbReference>
<dbReference type="PANTHER" id="PTHR42833:SF4">
    <property type="entry name" value="URIDYLATE KINASE PUMPKIN, CHLOROPLASTIC"/>
    <property type="match status" value="1"/>
</dbReference>
<dbReference type="GO" id="GO:0044210">
    <property type="term" value="P:'de novo' CTP biosynthetic process"/>
    <property type="evidence" value="ECO:0007669"/>
    <property type="project" value="UniProtKB-UniRule"/>
</dbReference>
<evidence type="ECO:0000256" key="1">
    <source>
        <dbReference type="ARBA" id="ARBA00004496"/>
    </source>
</evidence>
<sequence length="247" mass="26550">MSDSDDNAASNAPHGIRRVLLKISGEALLGELDYGIDPKVSSRIAAEVAAVIEAGVEIGVVVGGGNIFRGKGLSASGIDRVTGDHMGMLATVMNALAMQDALERAGVTTRVMSAVSVREVCEDYIRRRAIRHLQKQRAVIFAAGTGNPFFTTDTAASLRAIEIGADLMIKATKVDGIYTADPMTDPEARRYDHISYDEVIERKLQVMDTNAIVLCRDQSMPIRIINLNQPGELQRLITGENVGTLVG</sequence>
<protein>
    <recommendedName>
        <fullName evidence="11">Uridylate kinase</fullName>
        <shortName evidence="11">UK</shortName>
        <ecNumber evidence="11">2.7.4.22</ecNumber>
    </recommendedName>
    <alternativeName>
        <fullName evidence="11">Uridine monophosphate kinase</fullName>
        <shortName evidence="11">UMP kinase</shortName>
        <shortName evidence="11">UMPK</shortName>
    </alternativeName>
</protein>
<dbReference type="GO" id="GO:0005829">
    <property type="term" value="C:cytosol"/>
    <property type="evidence" value="ECO:0007669"/>
    <property type="project" value="TreeGrafter"/>
</dbReference>
<evidence type="ECO:0000256" key="3">
    <source>
        <dbReference type="ARBA" id="ARBA00007614"/>
    </source>
</evidence>
<evidence type="ECO:0000259" key="12">
    <source>
        <dbReference type="Pfam" id="PF00696"/>
    </source>
</evidence>
<comment type="caution">
    <text evidence="11">Lacks conserved residue(s) required for the propagation of feature annotation.</text>
</comment>
<comment type="activity regulation">
    <text evidence="11">Inhibited by UTP.</text>
</comment>
<keyword evidence="8 11" id="KW-0067">ATP-binding</keyword>
<dbReference type="EC" id="2.7.4.22" evidence="11"/>
<dbReference type="CDD" id="cd04254">
    <property type="entry name" value="AAK_UMPK-PyrH-Ec"/>
    <property type="match status" value="1"/>
</dbReference>
<gene>
    <name evidence="11 13" type="primary">pyrH</name>
    <name evidence="13" type="ORF">G3I74_04280</name>
</gene>
<dbReference type="InterPro" id="IPR015963">
    <property type="entry name" value="Uridylate_kinase_bac"/>
</dbReference>
<feature type="binding site" evidence="11">
    <location>
        <position position="181"/>
    </location>
    <ligand>
        <name>ATP</name>
        <dbReference type="ChEBI" id="CHEBI:30616"/>
    </ligand>
</feature>
<evidence type="ECO:0000256" key="8">
    <source>
        <dbReference type="ARBA" id="ARBA00022840"/>
    </source>
</evidence>
<dbReference type="GO" id="GO:0006225">
    <property type="term" value="P:UDP biosynthetic process"/>
    <property type="evidence" value="ECO:0007669"/>
    <property type="project" value="TreeGrafter"/>
</dbReference>
<comment type="similarity">
    <text evidence="3 11">Belongs to the UMP kinase family.</text>
</comment>
<organism evidence="13 14">
    <name type="scientific">Wenzhouxiangella limi</name>
    <dbReference type="NCBI Taxonomy" id="2707351"/>
    <lineage>
        <taxon>Bacteria</taxon>
        <taxon>Pseudomonadati</taxon>
        <taxon>Pseudomonadota</taxon>
        <taxon>Gammaproteobacteria</taxon>
        <taxon>Chromatiales</taxon>
        <taxon>Wenzhouxiangellaceae</taxon>
        <taxon>Wenzhouxiangella</taxon>
    </lineage>
</organism>
<reference evidence="13 14" key="1">
    <citation type="submission" date="2020-02" db="EMBL/GenBank/DDBJ databases">
        <authorList>
            <person name="Zhang X.-Y."/>
        </authorList>
    </citation>
    <scope>NUCLEOTIDE SEQUENCE [LARGE SCALE GENOMIC DNA]</scope>
    <source>
        <strain evidence="13 14">C33</strain>
    </source>
</reference>
<evidence type="ECO:0000256" key="7">
    <source>
        <dbReference type="ARBA" id="ARBA00022777"/>
    </source>
</evidence>
<comment type="subunit">
    <text evidence="11">Homohexamer.</text>
</comment>
<feature type="binding site" evidence="11">
    <location>
        <begin position="22"/>
        <end position="25"/>
    </location>
    <ligand>
        <name>ATP</name>
        <dbReference type="ChEBI" id="CHEBI:30616"/>
    </ligand>
</feature>
<feature type="binding site" evidence="11">
    <location>
        <position position="84"/>
    </location>
    <ligand>
        <name>UMP</name>
        <dbReference type="ChEBI" id="CHEBI:57865"/>
    </ligand>
</feature>
<feature type="domain" description="Aspartate/glutamate/uridylate kinase" evidence="12">
    <location>
        <begin position="18"/>
        <end position="226"/>
    </location>
</feature>
<evidence type="ECO:0000256" key="2">
    <source>
        <dbReference type="ARBA" id="ARBA00004791"/>
    </source>
</evidence>
<dbReference type="Proteomes" id="UP000484885">
    <property type="component" value="Unassembled WGS sequence"/>
</dbReference>
<feature type="binding site" evidence="11">
    <location>
        <position position="178"/>
    </location>
    <ligand>
        <name>ATP</name>
        <dbReference type="ChEBI" id="CHEBI:30616"/>
    </ligand>
</feature>
<dbReference type="PANTHER" id="PTHR42833">
    <property type="entry name" value="URIDYLATE KINASE"/>
    <property type="match status" value="1"/>
</dbReference>
<dbReference type="NCBIfam" id="TIGR02075">
    <property type="entry name" value="pyrH_bact"/>
    <property type="match status" value="1"/>
</dbReference>
<dbReference type="AlphaFoldDB" id="A0A845UXJ4"/>
<accession>A0A845UXJ4</accession>
<keyword evidence="5 11" id="KW-0808">Transferase</keyword>
<feature type="binding site" evidence="11">
    <location>
        <position position="172"/>
    </location>
    <ligand>
        <name>ATP</name>
        <dbReference type="ChEBI" id="CHEBI:30616"/>
    </ligand>
</feature>
<dbReference type="SUPFAM" id="SSF53633">
    <property type="entry name" value="Carbamate kinase-like"/>
    <property type="match status" value="1"/>
</dbReference>
<dbReference type="PIRSF" id="PIRSF005650">
    <property type="entry name" value="Uridylate_kin"/>
    <property type="match status" value="1"/>
</dbReference>
<feature type="binding site" evidence="11">
    <location>
        <position position="69"/>
    </location>
    <ligand>
        <name>ATP</name>
        <dbReference type="ChEBI" id="CHEBI:30616"/>
    </ligand>
</feature>
<comment type="catalytic activity">
    <reaction evidence="10 11">
        <text>UMP + ATP = UDP + ADP</text>
        <dbReference type="Rhea" id="RHEA:24400"/>
        <dbReference type="ChEBI" id="CHEBI:30616"/>
        <dbReference type="ChEBI" id="CHEBI:57865"/>
        <dbReference type="ChEBI" id="CHEBI:58223"/>
        <dbReference type="ChEBI" id="CHEBI:456216"/>
        <dbReference type="EC" id="2.7.4.22"/>
    </reaction>
</comment>
<comment type="subcellular location">
    <subcellularLocation>
        <location evidence="1 11">Cytoplasm</location>
    </subcellularLocation>
</comment>
<proteinExistence type="inferred from homology"/>
<dbReference type="UniPathway" id="UPA00159">
    <property type="reaction ID" value="UER00275"/>
</dbReference>
<comment type="caution">
    <text evidence="13">The sequence shown here is derived from an EMBL/GenBank/DDBJ whole genome shotgun (WGS) entry which is preliminary data.</text>
</comment>
<evidence type="ECO:0000256" key="9">
    <source>
        <dbReference type="ARBA" id="ARBA00022975"/>
    </source>
</evidence>
<name>A0A845UXJ4_9GAMM</name>
<comment type="function">
    <text evidence="11">Catalyzes the reversible phosphorylation of UMP to UDP.</text>
</comment>